<sequence length="60" mass="7031">MEKNNIETLWYGLKGQNKTEQAFELMAFGNYLSMHLSSLYGENPATVSYVDYFKKKMKEI</sequence>
<comment type="caution">
    <text evidence="3">The sequence shown here is derived from an EMBL/GenBank/DDBJ whole genome shotgun (WGS) entry which is preliminary data.</text>
</comment>
<accession>A0A0G0DX29</accession>
<dbReference type="GO" id="GO:0004347">
    <property type="term" value="F:glucose-6-phosphate isomerase activity"/>
    <property type="evidence" value="ECO:0007669"/>
    <property type="project" value="InterPro"/>
</dbReference>
<proteinExistence type="predicted"/>
<keyword evidence="1" id="KW-0413">Isomerase</keyword>
<name>A0A0G0DX29_9BACT</name>
<protein>
    <recommendedName>
        <fullName evidence="2">Bifunctional glucose-6-phosphate/mannose-6-phosphate isomerase C-terminal domain-containing protein</fullName>
    </recommendedName>
</protein>
<evidence type="ECO:0000313" key="3">
    <source>
        <dbReference type="EMBL" id="KKP59697.1"/>
    </source>
</evidence>
<evidence type="ECO:0000256" key="1">
    <source>
        <dbReference type="ARBA" id="ARBA00023235"/>
    </source>
</evidence>
<dbReference type="Gene3D" id="3.40.50.10490">
    <property type="entry name" value="Glucose-6-phosphate isomerase like protein, domain 1"/>
    <property type="match status" value="1"/>
</dbReference>
<dbReference type="AlphaFoldDB" id="A0A0G0DX29"/>
<dbReference type="STRING" id="1618477.UR54_C0025G0004"/>
<gene>
    <name evidence="3" type="ORF">UR54_C0025G0004</name>
</gene>
<organism evidence="3 4">
    <name type="scientific">Candidatus Roizmanbacteria bacterium GW2011_GWA2_34_18</name>
    <dbReference type="NCBI Taxonomy" id="1618477"/>
    <lineage>
        <taxon>Bacteria</taxon>
        <taxon>Candidatus Roizmaniibacteriota</taxon>
    </lineage>
</organism>
<dbReference type="Pfam" id="PF10432">
    <property type="entry name" value="bact-PGI_C"/>
    <property type="match status" value="1"/>
</dbReference>
<reference evidence="3 4" key="1">
    <citation type="journal article" date="2015" name="Nature">
        <title>rRNA introns, odd ribosomes, and small enigmatic genomes across a large radiation of phyla.</title>
        <authorList>
            <person name="Brown C.T."/>
            <person name="Hug L.A."/>
            <person name="Thomas B.C."/>
            <person name="Sharon I."/>
            <person name="Castelle C.J."/>
            <person name="Singh A."/>
            <person name="Wilkins M.J."/>
            <person name="Williams K.H."/>
            <person name="Banfield J.F."/>
        </authorList>
    </citation>
    <scope>NUCLEOTIDE SEQUENCE [LARGE SCALE GENOMIC DNA]</scope>
</reference>
<dbReference type="GO" id="GO:0005975">
    <property type="term" value="P:carbohydrate metabolic process"/>
    <property type="evidence" value="ECO:0007669"/>
    <property type="project" value="InterPro"/>
</dbReference>
<dbReference type="GO" id="GO:0004476">
    <property type="term" value="F:mannose-6-phosphate isomerase activity"/>
    <property type="evidence" value="ECO:0007669"/>
    <property type="project" value="InterPro"/>
</dbReference>
<evidence type="ECO:0000313" key="4">
    <source>
        <dbReference type="Proteomes" id="UP000034688"/>
    </source>
</evidence>
<evidence type="ECO:0000259" key="2">
    <source>
        <dbReference type="Pfam" id="PF10432"/>
    </source>
</evidence>
<dbReference type="Proteomes" id="UP000034688">
    <property type="component" value="Unassembled WGS sequence"/>
</dbReference>
<dbReference type="EMBL" id="LBPP01000025">
    <property type="protein sequence ID" value="KKP59697.1"/>
    <property type="molecule type" value="Genomic_DNA"/>
</dbReference>
<dbReference type="InterPro" id="IPR019490">
    <property type="entry name" value="Glu6P/Mann6P_isomerase_C"/>
</dbReference>
<feature type="domain" description="Bifunctional glucose-6-phosphate/mannose-6-phosphate isomerase C-terminal" evidence="2">
    <location>
        <begin position="5"/>
        <end position="57"/>
    </location>
</feature>